<reference evidence="2 3" key="1">
    <citation type="submission" date="2016-10" db="EMBL/GenBank/DDBJ databases">
        <authorList>
            <person name="de Groot N.N."/>
        </authorList>
    </citation>
    <scope>NUCLEOTIDE SEQUENCE [LARGE SCALE GENOMIC DNA]</scope>
    <source>
        <strain evidence="2 3">CPCC 100156</strain>
    </source>
</reference>
<dbReference type="AlphaFoldDB" id="A0A1G6U4Q0"/>
<dbReference type="EMBL" id="FMZX01000007">
    <property type="protein sequence ID" value="SDD36194.1"/>
    <property type="molecule type" value="Genomic_DNA"/>
</dbReference>
<feature type="transmembrane region" description="Helical" evidence="1">
    <location>
        <begin position="191"/>
        <end position="210"/>
    </location>
</feature>
<keyword evidence="1" id="KW-0472">Membrane</keyword>
<feature type="transmembrane region" description="Helical" evidence="1">
    <location>
        <begin position="31"/>
        <end position="50"/>
    </location>
</feature>
<gene>
    <name evidence="2" type="ORF">SAMN04487779_100744</name>
</gene>
<sequence>MGVFSPFNELARAMADVLVPAARRAFEESPIILAASIFFIAFLITSGVAVERYFGEAALAAAASAVSGILFGFSMWSAARSTERRIDQIPGSIDETRSTADELLLAHIKLSGEVGELKAALAGIDQGKFEYAKEHLLKSVQAEIGSSGIEKFVEQRILDERVQQQEKHLQALRLRLSNETKVLWSFANRNMTIGSLFSFLGMATLFYFLVTGPGPAAIGTDSELTFSAFAIHFLPRITFVVFIEVFAFFFLRLYRNGMSEVKYFQNELTNVDLRAMALTTAIQSNDKDLIKVVVERLAATEKNNIILRSGETTIDLAREDRNLASDRSIAADIKQMIESVRPKS</sequence>
<evidence type="ECO:0000313" key="2">
    <source>
        <dbReference type="EMBL" id="SDD36194.1"/>
    </source>
</evidence>
<proteinExistence type="predicted"/>
<evidence type="ECO:0000313" key="3">
    <source>
        <dbReference type="Proteomes" id="UP000198925"/>
    </source>
</evidence>
<name>A0A1G6U4Q0_9PROT</name>
<accession>A0A1G6U4Q0</accession>
<organism evidence="2 3">
    <name type="scientific">Belnapia rosea</name>
    <dbReference type="NCBI Taxonomy" id="938405"/>
    <lineage>
        <taxon>Bacteria</taxon>
        <taxon>Pseudomonadati</taxon>
        <taxon>Pseudomonadota</taxon>
        <taxon>Alphaproteobacteria</taxon>
        <taxon>Acetobacterales</taxon>
        <taxon>Roseomonadaceae</taxon>
        <taxon>Belnapia</taxon>
    </lineage>
</organism>
<dbReference type="Proteomes" id="UP000198925">
    <property type="component" value="Unassembled WGS sequence"/>
</dbReference>
<keyword evidence="3" id="KW-1185">Reference proteome</keyword>
<keyword evidence="1" id="KW-0812">Transmembrane</keyword>
<feature type="transmembrane region" description="Helical" evidence="1">
    <location>
        <begin position="56"/>
        <end position="76"/>
    </location>
</feature>
<keyword evidence="1" id="KW-1133">Transmembrane helix</keyword>
<protein>
    <submittedName>
        <fullName evidence="2">Uncharacterized protein</fullName>
    </submittedName>
</protein>
<feature type="transmembrane region" description="Helical" evidence="1">
    <location>
        <begin position="230"/>
        <end position="254"/>
    </location>
</feature>
<evidence type="ECO:0000256" key="1">
    <source>
        <dbReference type="SAM" id="Phobius"/>
    </source>
</evidence>